<evidence type="ECO:0000313" key="3">
    <source>
        <dbReference type="Proteomes" id="UP000593574"/>
    </source>
</evidence>
<keyword evidence="1" id="KW-0732">Signal</keyword>
<dbReference type="Proteomes" id="UP000593574">
    <property type="component" value="Unassembled WGS sequence"/>
</dbReference>
<feature type="chain" id="PRO_5029620850" evidence="1">
    <location>
        <begin position="22"/>
        <end position="70"/>
    </location>
</feature>
<reference evidence="2 3" key="1">
    <citation type="journal article" date="2019" name="Genome Biol. Evol.">
        <title>Insights into the evolution of the New World diploid cottons (Gossypium, subgenus Houzingenia) based on genome sequencing.</title>
        <authorList>
            <person name="Grover C.E."/>
            <person name="Arick M.A. 2nd"/>
            <person name="Thrash A."/>
            <person name="Conover J.L."/>
            <person name="Sanders W.S."/>
            <person name="Peterson D.G."/>
            <person name="Frelichowski J.E."/>
            <person name="Scheffler J.A."/>
            <person name="Scheffler B.E."/>
            <person name="Wendel J.F."/>
        </authorList>
    </citation>
    <scope>NUCLEOTIDE SEQUENCE [LARGE SCALE GENOMIC DNA]</scope>
    <source>
        <strain evidence="2">4</strain>
        <tissue evidence="2">Leaf</tissue>
    </source>
</reference>
<sequence>MLVYLMLSLILLQNHLHSSIGKSTFNPSPTALFCLPGLSRLEMQKQVHAVGLGSIAKVTAFTESILRAMA</sequence>
<dbReference type="EMBL" id="JABEZV010000009">
    <property type="protein sequence ID" value="MBA0720854.1"/>
    <property type="molecule type" value="Genomic_DNA"/>
</dbReference>
<comment type="caution">
    <text evidence="2">The sequence shown here is derived from an EMBL/GenBank/DDBJ whole genome shotgun (WGS) entry which is preliminary data.</text>
</comment>
<dbReference type="AlphaFoldDB" id="A0A7J9ABG5"/>
<accession>A0A7J9ABG5</accession>
<proteinExistence type="predicted"/>
<keyword evidence="3" id="KW-1185">Reference proteome</keyword>
<organism evidence="2 3">
    <name type="scientific">Gossypium laxum</name>
    <dbReference type="NCBI Taxonomy" id="34288"/>
    <lineage>
        <taxon>Eukaryota</taxon>
        <taxon>Viridiplantae</taxon>
        <taxon>Streptophyta</taxon>
        <taxon>Embryophyta</taxon>
        <taxon>Tracheophyta</taxon>
        <taxon>Spermatophyta</taxon>
        <taxon>Magnoliopsida</taxon>
        <taxon>eudicotyledons</taxon>
        <taxon>Gunneridae</taxon>
        <taxon>Pentapetalae</taxon>
        <taxon>rosids</taxon>
        <taxon>malvids</taxon>
        <taxon>Malvales</taxon>
        <taxon>Malvaceae</taxon>
        <taxon>Malvoideae</taxon>
        <taxon>Gossypium</taxon>
    </lineage>
</organism>
<gene>
    <name evidence="2" type="ORF">Golax_008455</name>
</gene>
<evidence type="ECO:0000313" key="2">
    <source>
        <dbReference type="EMBL" id="MBA0720854.1"/>
    </source>
</evidence>
<evidence type="ECO:0000256" key="1">
    <source>
        <dbReference type="SAM" id="SignalP"/>
    </source>
</evidence>
<protein>
    <submittedName>
        <fullName evidence="2">Uncharacterized protein</fullName>
    </submittedName>
</protein>
<feature type="signal peptide" evidence="1">
    <location>
        <begin position="1"/>
        <end position="21"/>
    </location>
</feature>
<name>A0A7J9ABG5_9ROSI</name>